<dbReference type="HAMAP" id="MF_00691">
    <property type="entry name" value="PxpA"/>
    <property type="match status" value="1"/>
</dbReference>
<dbReference type="GO" id="GO:0005975">
    <property type="term" value="P:carbohydrate metabolic process"/>
    <property type="evidence" value="ECO:0007669"/>
    <property type="project" value="InterPro"/>
</dbReference>
<dbReference type="PANTHER" id="PTHR30292:SF0">
    <property type="entry name" value="5-OXOPROLINASE SUBUNIT A"/>
    <property type="match status" value="1"/>
</dbReference>
<evidence type="ECO:0000313" key="2">
    <source>
        <dbReference type="EMBL" id="QKV18360.1"/>
    </source>
</evidence>
<dbReference type="Proteomes" id="UP000509367">
    <property type="component" value="Chromosome"/>
</dbReference>
<name>A0A6N1VBU8_9HYPH</name>
<dbReference type="InterPro" id="IPR011330">
    <property type="entry name" value="Glyco_hydro/deAcase_b/a-brl"/>
</dbReference>
<dbReference type="Gene3D" id="3.20.20.370">
    <property type="entry name" value="Glycoside hydrolase/deacetylase"/>
    <property type="match status" value="1"/>
</dbReference>
<dbReference type="Pfam" id="PF03746">
    <property type="entry name" value="LamB_YcsF"/>
    <property type="match status" value="1"/>
</dbReference>
<comment type="subunit">
    <text evidence="1">Forms a complex composed of PxpA, PxpB and PxpC.</text>
</comment>
<dbReference type="SUPFAM" id="SSF88713">
    <property type="entry name" value="Glycoside hydrolase/deacetylase"/>
    <property type="match status" value="1"/>
</dbReference>
<accession>A0A6N1VBU8</accession>
<dbReference type="KEGG" id="orm:HTY61_07775"/>
<keyword evidence="1" id="KW-0378">Hydrolase</keyword>
<dbReference type="AlphaFoldDB" id="A0A6N1VBU8"/>
<dbReference type="EMBL" id="CP054836">
    <property type="protein sequence ID" value="QKV18360.1"/>
    <property type="molecule type" value="Genomic_DNA"/>
</dbReference>
<keyword evidence="1" id="KW-0547">Nucleotide-binding</keyword>
<reference evidence="2 3" key="1">
    <citation type="submission" date="2020-06" db="EMBL/GenBank/DDBJ databases">
        <title>Oricola thermophila sp. nov. isolated from a tidal sediments.</title>
        <authorList>
            <person name="Kwon K.K."/>
            <person name="Yang S.-H."/>
            <person name="Park M.-J."/>
        </authorList>
    </citation>
    <scope>NUCLEOTIDE SEQUENCE [LARGE SCALE GENOMIC DNA]</scope>
    <source>
        <strain evidence="2 3">MEBiC13590</strain>
    </source>
</reference>
<dbReference type="PANTHER" id="PTHR30292">
    <property type="entry name" value="UNCHARACTERIZED PROTEIN YBGL-RELATED"/>
    <property type="match status" value="1"/>
</dbReference>
<gene>
    <name evidence="1" type="primary">pxpA</name>
    <name evidence="2" type="ORF">HTY61_07775</name>
</gene>
<dbReference type="InterPro" id="IPR005501">
    <property type="entry name" value="LamB/YcsF/PxpA-like"/>
</dbReference>
<dbReference type="GO" id="GO:0017168">
    <property type="term" value="F:5-oxoprolinase (ATP-hydrolyzing) activity"/>
    <property type="evidence" value="ECO:0007669"/>
    <property type="project" value="UniProtKB-UniRule"/>
</dbReference>
<dbReference type="NCBIfam" id="NF003816">
    <property type="entry name" value="PRK05406.1-5"/>
    <property type="match status" value="1"/>
</dbReference>
<evidence type="ECO:0000313" key="3">
    <source>
        <dbReference type="Proteomes" id="UP000509367"/>
    </source>
</evidence>
<comment type="function">
    <text evidence="1">Catalyzes the cleavage of 5-oxoproline to form L-glutamate coupled to the hydrolysis of ATP to ADP and inorganic phosphate.</text>
</comment>
<comment type="catalytic activity">
    <reaction evidence="1">
        <text>5-oxo-L-proline + ATP + 2 H2O = L-glutamate + ADP + phosphate + H(+)</text>
        <dbReference type="Rhea" id="RHEA:10348"/>
        <dbReference type="ChEBI" id="CHEBI:15377"/>
        <dbReference type="ChEBI" id="CHEBI:15378"/>
        <dbReference type="ChEBI" id="CHEBI:29985"/>
        <dbReference type="ChEBI" id="CHEBI:30616"/>
        <dbReference type="ChEBI" id="CHEBI:43474"/>
        <dbReference type="ChEBI" id="CHEBI:58402"/>
        <dbReference type="ChEBI" id="CHEBI:456216"/>
        <dbReference type="EC" id="3.5.2.9"/>
    </reaction>
</comment>
<keyword evidence="3" id="KW-1185">Reference proteome</keyword>
<dbReference type="CDD" id="cd10787">
    <property type="entry name" value="LamB_YcsF_like"/>
    <property type="match status" value="1"/>
</dbReference>
<sequence>MDTKHRNICIDADMGEALGPYNTGQDEALMPLVTSANIACGFHAGDPLVMARSVELAQQHGVCIGAHPGFDDLRGFGRRRMTMPAREVEYMVTYQIGALKALAEARGAKVEYVKPHGALNNMAHEDPELADAIARGIRAAGRDLLFVANCLSEMVAAGERAGLQVLHEAYADRHYMPDGRLMPRSRADAVIRDAEEAAERTLRMLEAQELAALDGTRLPSRIDTFCIHGDEPTAIAIARVIRARCAAMGVMPKTVTELAA</sequence>
<comment type="similarity">
    <text evidence="1">Belongs to the LamB/PxpA family.</text>
</comment>
<proteinExistence type="inferred from homology"/>
<organism evidence="2 3">
    <name type="scientific">Oricola thermophila</name>
    <dbReference type="NCBI Taxonomy" id="2742145"/>
    <lineage>
        <taxon>Bacteria</taxon>
        <taxon>Pseudomonadati</taxon>
        <taxon>Pseudomonadota</taxon>
        <taxon>Alphaproteobacteria</taxon>
        <taxon>Hyphomicrobiales</taxon>
        <taxon>Ahrensiaceae</taxon>
        <taxon>Oricola</taxon>
    </lineage>
</organism>
<dbReference type="EC" id="3.5.2.9" evidence="1"/>
<dbReference type="GO" id="GO:0005524">
    <property type="term" value="F:ATP binding"/>
    <property type="evidence" value="ECO:0007669"/>
    <property type="project" value="UniProtKB-UniRule"/>
</dbReference>
<keyword evidence="1" id="KW-0067">ATP-binding</keyword>
<protein>
    <recommendedName>
        <fullName evidence="1">5-oxoprolinase subunit A</fullName>
        <shortName evidence="1">5-OPase subunit A</shortName>
        <ecNumber evidence="1">3.5.2.9</ecNumber>
    </recommendedName>
    <alternativeName>
        <fullName evidence="1">5-oxoprolinase (ATP-hydrolyzing) subunit A</fullName>
    </alternativeName>
</protein>
<evidence type="ECO:0000256" key="1">
    <source>
        <dbReference type="HAMAP-Rule" id="MF_00691"/>
    </source>
</evidence>
<dbReference type="RefSeq" id="WP_175276254.1">
    <property type="nucleotide sequence ID" value="NZ_CP054836.1"/>
</dbReference>
<dbReference type="NCBIfam" id="NF003814">
    <property type="entry name" value="PRK05406.1-3"/>
    <property type="match status" value="1"/>
</dbReference>